<reference evidence="4 5" key="1">
    <citation type="journal article" date="2015" name="Genome Announc.">
        <title>Draft Genome Sequence of Filamentous Marine Cyanobacterium Lyngbya confervoides Strain BDU141951.</title>
        <authorList>
            <person name="Chandrababunaidu M.M."/>
            <person name="Sen D."/>
            <person name="Tripathy S."/>
        </authorList>
    </citation>
    <scope>NUCLEOTIDE SEQUENCE [LARGE SCALE GENOMIC DNA]</scope>
    <source>
        <strain evidence="4 5">BDU141951</strain>
    </source>
</reference>
<proteinExistence type="predicted"/>
<keyword evidence="4" id="KW-0378">Hydrolase</keyword>
<keyword evidence="4" id="KW-0482">Metalloprotease</keyword>
<gene>
    <name evidence="4" type="ORF">QQ91_0000730</name>
</gene>
<protein>
    <submittedName>
        <fullName evidence="4">CPBP family intramembrane metalloprotease</fullName>
    </submittedName>
</protein>
<comment type="caution">
    <text evidence="4">The sequence shown here is derived from an EMBL/GenBank/DDBJ whole genome shotgun (WGS) entry which is preliminary data.</text>
</comment>
<feature type="transmembrane region" description="Helical" evidence="2">
    <location>
        <begin position="484"/>
        <end position="505"/>
    </location>
</feature>
<feature type="transmembrane region" description="Helical" evidence="2">
    <location>
        <begin position="6"/>
        <end position="27"/>
    </location>
</feature>
<evidence type="ECO:0000313" key="5">
    <source>
        <dbReference type="Proteomes" id="UP000031561"/>
    </source>
</evidence>
<feature type="transmembrane region" description="Helical" evidence="2">
    <location>
        <begin position="362"/>
        <end position="383"/>
    </location>
</feature>
<dbReference type="GO" id="GO:0004175">
    <property type="term" value="F:endopeptidase activity"/>
    <property type="evidence" value="ECO:0007669"/>
    <property type="project" value="UniProtKB-ARBA"/>
</dbReference>
<evidence type="ECO:0000256" key="2">
    <source>
        <dbReference type="SAM" id="Phobius"/>
    </source>
</evidence>
<keyword evidence="5" id="KW-1185">Reference proteome</keyword>
<dbReference type="PANTHER" id="PTHR43592">
    <property type="entry name" value="CAAX AMINO TERMINAL PROTEASE"/>
    <property type="match status" value="1"/>
</dbReference>
<dbReference type="Pfam" id="PF02517">
    <property type="entry name" value="Rce1-like"/>
    <property type="match status" value="1"/>
</dbReference>
<feature type="transmembrane region" description="Helical" evidence="2">
    <location>
        <begin position="321"/>
        <end position="342"/>
    </location>
</feature>
<evidence type="ECO:0000259" key="3">
    <source>
        <dbReference type="Pfam" id="PF02517"/>
    </source>
</evidence>
<sequence>MTAKRVGLFFLSLWVTFLIGAALYGSWKQPQTQGQLSLYQTDLVLEATAWHPPSSDQVELKIQLLGKDPLQQAYKQYQMVRDSIQKSLPSEAAEADPRQTPTDPPGLRSQDLLDRLSIRLGILAAVRHDQIAARQAWQTVRDAPYTSEVHRQNLALVESLEQTWQSPSSLSAAAEPLLRQALSGWFRDQTLQQLFEQTDQPEALAALQRDRQTRGEAALWRLGLVVGTPALGSLLGLALLVGWSLQQYRRKFQGDPSPADSPNQAQAETSALGVAVPWDLDTVWTTMLIWFFAFFAVSLAVPVGIQALAGLATTATARGQALLALANYSGLMLVGLGIIIYATRPYIGSFFQWLPLTVQGRWILWGVGGYFAALPLVLLISLINRQLLSDQGGGNPLLEIILQSNDGWTWLVLLGMVSVLAPAFEEMVFRGFVLTSLSRFFPAWGAVGLSAALFAIAHLNVADFLPLLVLGTVLGTIYIQSRNLAASILLHSLWNGASLLSLLFLGNGSA</sequence>
<dbReference type="EMBL" id="JTHE03000005">
    <property type="protein sequence ID" value="MCM1981356.1"/>
    <property type="molecule type" value="Genomic_DNA"/>
</dbReference>
<organism evidence="4 5">
    <name type="scientific">Lyngbya confervoides BDU141951</name>
    <dbReference type="NCBI Taxonomy" id="1574623"/>
    <lineage>
        <taxon>Bacteria</taxon>
        <taxon>Bacillati</taxon>
        <taxon>Cyanobacteriota</taxon>
        <taxon>Cyanophyceae</taxon>
        <taxon>Oscillatoriophycideae</taxon>
        <taxon>Oscillatoriales</taxon>
        <taxon>Microcoleaceae</taxon>
        <taxon>Lyngbya</taxon>
    </lineage>
</organism>
<feature type="transmembrane region" description="Helical" evidence="2">
    <location>
        <begin position="218"/>
        <end position="243"/>
    </location>
</feature>
<dbReference type="InterPro" id="IPR003675">
    <property type="entry name" value="Rce1/LyrA-like_dom"/>
</dbReference>
<evidence type="ECO:0000256" key="1">
    <source>
        <dbReference type="SAM" id="MobiDB-lite"/>
    </source>
</evidence>
<dbReference type="Proteomes" id="UP000031561">
    <property type="component" value="Unassembled WGS sequence"/>
</dbReference>
<dbReference type="RefSeq" id="WP_166278749.1">
    <property type="nucleotide sequence ID" value="NZ_JTHE03000005.1"/>
</dbReference>
<keyword evidence="4" id="KW-0645">Protease</keyword>
<feature type="domain" description="CAAX prenyl protease 2/Lysostaphin resistance protein A-like" evidence="3">
    <location>
        <begin position="408"/>
        <end position="496"/>
    </location>
</feature>
<dbReference type="PANTHER" id="PTHR43592:SF15">
    <property type="entry name" value="CAAX AMINO TERMINAL PROTEASE FAMILY PROTEIN"/>
    <property type="match status" value="1"/>
</dbReference>
<dbReference type="GO" id="GO:0008237">
    <property type="term" value="F:metallopeptidase activity"/>
    <property type="evidence" value="ECO:0007669"/>
    <property type="project" value="UniProtKB-KW"/>
</dbReference>
<accession>A0ABD4SYX8</accession>
<name>A0ABD4SYX8_9CYAN</name>
<evidence type="ECO:0000313" key="4">
    <source>
        <dbReference type="EMBL" id="MCM1981356.1"/>
    </source>
</evidence>
<keyword evidence="2" id="KW-0812">Transmembrane</keyword>
<dbReference type="GO" id="GO:0080120">
    <property type="term" value="P:CAAX-box protein maturation"/>
    <property type="evidence" value="ECO:0007669"/>
    <property type="project" value="UniProtKB-ARBA"/>
</dbReference>
<feature type="transmembrane region" description="Helical" evidence="2">
    <location>
        <begin position="287"/>
        <end position="309"/>
    </location>
</feature>
<dbReference type="AlphaFoldDB" id="A0ABD4SYX8"/>
<feature type="transmembrane region" description="Helical" evidence="2">
    <location>
        <begin position="407"/>
        <end position="424"/>
    </location>
</feature>
<keyword evidence="2" id="KW-1133">Transmembrane helix</keyword>
<feature type="transmembrane region" description="Helical" evidence="2">
    <location>
        <begin position="444"/>
        <end position="477"/>
    </location>
</feature>
<feature type="region of interest" description="Disordered" evidence="1">
    <location>
        <begin position="89"/>
        <end position="108"/>
    </location>
</feature>
<keyword evidence="2" id="KW-0472">Membrane</keyword>